<sequence length="554" mass="62331">MKKTLILFFISYLFFVKCFAQTISVGDYAETLARMNQITGISDDVSSFCLRPVNSAFNSNGDSTLRYMAGSKNLVPGAKLFGAPVIIRLLPFSWLSDYNSKLPFGYNNGPMYPNVGYQTMATGGFYIKAGILRIQLKPELVYAQNSYFPTFPQVQGNIKSNLVGAFFNTVSFIDAPERFGNSSISHAYLGQSKITLVYKDVEAGISTENMWWGPGVQNSIMMSNSAPGFLHWTFNSANPIKTGIGSFEWQVIGGILKQSGFPGYDLTKFAYTGPVVYQPKPVTERYVSGFTANWQPKWIAGLYLGISGFDYLNKDSTWSSRSLLKRLFPVFVPSTRAANGSGQDFAYSTYVRQVLPQYHAELYFEYARNDQAAGLTDFFLEPEHSMAYTWGAARLFDLGNQQYIQTRVEVTHLEIPYTYLLRPAPTWYVHNAGAPKDGYTNEGRYIGAGIGPGSNSLIIDLSYVKKGNSFGVRFEKLEHDNDLFYLANEGVSKGLVPPAGSQWVDYSSTFYTNYRYKKTLFTVEYAPILARNYEYLTNNNIFNNHARIEITYFF</sequence>
<protein>
    <recommendedName>
        <fullName evidence="4">Capsule assembly protein Wzi</fullName>
    </recommendedName>
</protein>
<evidence type="ECO:0000313" key="3">
    <source>
        <dbReference type="Proteomes" id="UP000317010"/>
    </source>
</evidence>
<evidence type="ECO:0008006" key="4">
    <source>
        <dbReference type="Google" id="ProtNLM"/>
    </source>
</evidence>
<gene>
    <name evidence="2" type="ORF">JN11_02860</name>
</gene>
<evidence type="ECO:0000256" key="1">
    <source>
        <dbReference type="SAM" id="SignalP"/>
    </source>
</evidence>
<feature type="chain" id="PRO_5022079144" description="Capsule assembly protein Wzi" evidence="1">
    <location>
        <begin position="21"/>
        <end position="554"/>
    </location>
</feature>
<comment type="caution">
    <text evidence="2">The sequence shown here is derived from an EMBL/GenBank/DDBJ whole genome shotgun (WGS) entry which is preliminary data.</text>
</comment>
<organism evidence="2 3">
    <name type="scientific">Mucilaginibacter frigoritolerans</name>
    <dbReference type="NCBI Taxonomy" id="652788"/>
    <lineage>
        <taxon>Bacteria</taxon>
        <taxon>Pseudomonadati</taxon>
        <taxon>Bacteroidota</taxon>
        <taxon>Sphingobacteriia</taxon>
        <taxon>Sphingobacteriales</taxon>
        <taxon>Sphingobacteriaceae</taxon>
        <taxon>Mucilaginibacter</taxon>
    </lineage>
</organism>
<reference evidence="2 3" key="1">
    <citation type="submission" date="2019-07" db="EMBL/GenBank/DDBJ databases">
        <title>Genomic Encyclopedia of Archaeal and Bacterial Type Strains, Phase II (KMG-II): from individual species to whole genera.</title>
        <authorList>
            <person name="Goeker M."/>
        </authorList>
    </citation>
    <scope>NUCLEOTIDE SEQUENCE [LARGE SCALE GENOMIC DNA]</scope>
    <source>
        <strain evidence="2 3">ATCC BAA-1854</strain>
    </source>
</reference>
<dbReference type="EMBL" id="VLLI01000008">
    <property type="protein sequence ID" value="TWI98672.1"/>
    <property type="molecule type" value="Genomic_DNA"/>
</dbReference>
<accession>A0A562TYJ9</accession>
<dbReference type="Gene3D" id="2.40.160.130">
    <property type="entry name" value="Capsule assembly protein Wzi"/>
    <property type="match status" value="1"/>
</dbReference>
<proteinExistence type="predicted"/>
<dbReference type="AlphaFoldDB" id="A0A562TYJ9"/>
<feature type="signal peptide" evidence="1">
    <location>
        <begin position="1"/>
        <end position="20"/>
    </location>
</feature>
<dbReference type="RefSeq" id="WP_144913522.1">
    <property type="nucleotide sequence ID" value="NZ_VLLI01000008.1"/>
</dbReference>
<name>A0A562TYJ9_9SPHI</name>
<keyword evidence="3" id="KW-1185">Reference proteome</keyword>
<dbReference type="OrthoDB" id="1293009at2"/>
<evidence type="ECO:0000313" key="2">
    <source>
        <dbReference type="EMBL" id="TWI98672.1"/>
    </source>
</evidence>
<dbReference type="InterPro" id="IPR038636">
    <property type="entry name" value="Wzi_sf"/>
</dbReference>
<keyword evidence="1" id="KW-0732">Signal</keyword>
<dbReference type="Proteomes" id="UP000317010">
    <property type="component" value="Unassembled WGS sequence"/>
</dbReference>